<evidence type="ECO:0000256" key="8">
    <source>
        <dbReference type="ARBA" id="ARBA00022833"/>
    </source>
</evidence>
<dbReference type="PANTHER" id="PTHR30616:SF2">
    <property type="entry name" value="PURINE NUCLEOSIDE PHOSPHORYLASE LACC1"/>
    <property type="match status" value="1"/>
</dbReference>
<comment type="similarity">
    <text evidence="4 12">Belongs to the purine nucleoside phosphorylase YfiH/LACC1 family.</text>
</comment>
<evidence type="ECO:0000256" key="11">
    <source>
        <dbReference type="ARBA" id="ARBA00049893"/>
    </source>
</evidence>
<evidence type="ECO:0000313" key="13">
    <source>
        <dbReference type="EMBL" id="OME69898.1"/>
    </source>
</evidence>
<name>A0A1R0ZGS8_9BACL</name>
<evidence type="ECO:0000256" key="9">
    <source>
        <dbReference type="ARBA" id="ARBA00047989"/>
    </source>
</evidence>
<dbReference type="PANTHER" id="PTHR30616">
    <property type="entry name" value="UNCHARACTERIZED PROTEIN YFIH"/>
    <property type="match status" value="1"/>
</dbReference>
<proteinExistence type="inferred from homology"/>
<dbReference type="Gene3D" id="3.60.140.10">
    <property type="entry name" value="CNF1/YfiH-like putative cysteine hydrolases"/>
    <property type="match status" value="1"/>
</dbReference>
<dbReference type="AlphaFoldDB" id="A0A1R0ZGS8"/>
<accession>A0A1R0ZGS8</accession>
<dbReference type="GO" id="GO:0005507">
    <property type="term" value="F:copper ion binding"/>
    <property type="evidence" value="ECO:0007669"/>
    <property type="project" value="TreeGrafter"/>
</dbReference>
<evidence type="ECO:0000256" key="7">
    <source>
        <dbReference type="ARBA" id="ARBA00022801"/>
    </source>
</evidence>
<dbReference type="NCBIfam" id="TIGR00726">
    <property type="entry name" value="peptidoglycan editing factor PgeF"/>
    <property type="match status" value="1"/>
</dbReference>
<keyword evidence="5" id="KW-0808">Transferase</keyword>
<evidence type="ECO:0000256" key="10">
    <source>
        <dbReference type="ARBA" id="ARBA00048968"/>
    </source>
</evidence>
<evidence type="ECO:0000256" key="12">
    <source>
        <dbReference type="RuleBase" id="RU361274"/>
    </source>
</evidence>
<keyword evidence="8" id="KW-0862">Zinc</keyword>
<sequence>MEPFVQGKETLMLLHLEPWRVKHKEITAGFTGRQGGASKKPYDSLNCAFHVGDAPEDVLTNRRALAEALDFKPEAWTCGEQTHGAEIAAVREADRGRGQKDRTSAFQATDGLLTDVPGVFLTSFYADCVPLYFYDPVHQVVGLAHAGWKGTVAQIAAAMVSKMETIYGSHAQDIIAAIGPSIGDCCYEVDDYVMEHVHRLEGDLTKPTETASTVELYRTSDTDENKYMLNLKEMNRRIMIKAGILPTHIECTSWCTSCNQDLFFSYRKEDGVTGRMTSWIGIKES</sequence>
<comment type="cofactor">
    <cofactor evidence="2">
        <name>Zn(2+)</name>
        <dbReference type="ChEBI" id="CHEBI:29105"/>
    </cofactor>
</comment>
<reference evidence="13 14" key="1">
    <citation type="submission" date="2016-11" db="EMBL/GenBank/DDBJ databases">
        <title>Paenibacillus species isolates.</title>
        <authorList>
            <person name="Beno S.M."/>
        </authorList>
    </citation>
    <scope>NUCLEOTIDE SEQUENCE [LARGE SCALE GENOMIC DNA]</scope>
    <source>
        <strain evidence="13 14">FSL H7-0443</strain>
    </source>
</reference>
<protein>
    <recommendedName>
        <fullName evidence="12">Purine nucleoside phosphorylase</fullName>
    </recommendedName>
</protein>
<keyword evidence="7" id="KW-0378">Hydrolase</keyword>
<evidence type="ECO:0000256" key="6">
    <source>
        <dbReference type="ARBA" id="ARBA00022723"/>
    </source>
</evidence>
<dbReference type="GO" id="GO:0017061">
    <property type="term" value="F:S-methyl-5-thioadenosine phosphorylase activity"/>
    <property type="evidence" value="ECO:0007669"/>
    <property type="project" value="UniProtKB-EC"/>
</dbReference>
<comment type="catalytic activity">
    <reaction evidence="10">
        <text>adenosine + phosphate = alpha-D-ribose 1-phosphate + adenine</text>
        <dbReference type="Rhea" id="RHEA:27642"/>
        <dbReference type="ChEBI" id="CHEBI:16335"/>
        <dbReference type="ChEBI" id="CHEBI:16708"/>
        <dbReference type="ChEBI" id="CHEBI:43474"/>
        <dbReference type="ChEBI" id="CHEBI:57720"/>
        <dbReference type="EC" id="2.4.2.1"/>
    </reaction>
    <physiologicalReaction direction="left-to-right" evidence="10">
        <dbReference type="Rhea" id="RHEA:27643"/>
    </physiologicalReaction>
</comment>
<gene>
    <name evidence="13" type="ORF">BSK65_13340</name>
</gene>
<comment type="catalytic activity">
    <reaction evidence="1">
        <text>inosine + phosphate = alpha-D-ribose 1-phosphate + hypoxanthine</text>
        <dbReference type="Rhea" id="RHEA:27646"/>
        <dbReference type="ChEBI" id="CHEBI:17368"/>
        <dbReference type="ChEBI" id="CHEBI:17596"/>
        <dbReference type="ChEBI" id="CHEBI:43474"/>
        <dbReference type="ChEBI" id="CHEBI:57720"/>
        <dbReference type="EC" id="2.4.2.1"/>
    </reaction>
    <physiologicalReaction direction="left-to-right" evidence="1">
        <dbReference type="Rhea" id="RHEA:27647"/>
    </physiologicalReaction>
</comment>
<evidence type="ECO:0000313" key="14">
    <source>
        <dbReference type="Proteomes" id="UP000187425"/>
    </source>
</evidence>
<comment type="catalytic activity">
    <reaction evidence="11">
        <text>S-methyl-5'-thioadenosine + phosphate = 5-(methylsulfanyl)-alpha-D-ribose 1-phosphate + adenine</text>
        <dbReference type="Rhea" id="RHEA:11852"/>
        <dbReference type="ChEBI" id="CHEBI:16708"/>
        <dbReference type="ChEBI" id="CHEBI:17509"/>
        <dbReference type="ChEBI" id="CHEBI:43474"/>
        <dbReference type="ChEBI" id="CHEBI:58533"/>
        <dbReference type="EC" id="2.4.2.28"/>
    </reaction>
    <physiologicalReaction direction="left-to-right" evidence="11">
        <dbReference type="Rhea" id="RHEA:11853"/>
    </physiologicalReaction>
</comment>
<dbReference type="Proteomes" id="UP000187425">
    <property type="component" value="Unassembled WGS sequence"/>
</dbReference>
<evidence type="ECO:0000256" key="1">
    <source>
        <dbReference type="ARBA" id="ARBA00000553"/>
    </source>
</evidence>
<dbReference type="Pfam" id="PF02578">
    <property type="entry name" value="Cu-oxidase_4"/>
    <property type="match status" value="1"/>
</dbReference>
<dbReference type="GO" id="GO:0016787">
    <property type="term" value="F:hydrolase activity"/>
    <property type="evidence" value="ECO:0007669"/>
    <property type="project" value="UniProtKB-KW"/>
</dbReference>
<dbReference type="InterPro" id="IPR003730">
    <property type="entry name" value="Cu_polyphenol_OxRdtase"/>
</dbReference>
<organism evidence="13 14">
    <name type="scientific">Paenibacillus odorifer</name>
    <dbReference type="NCBI Taxonomy" id="189426"/>
    <lineage>
        <taxon>Bacteria</taxon>
        <taxon>Bacillati</taxon>
        <taxon>Bacillota</taxon>
        <taxon>Bacilli</taxon>
        <taxon>Bacillales</taxon>
        <taxon>Paenibacillaceae</taxon>
        <taxon>Paenibacillus</taxon>
    </lineage>
</organism>
<comment type="caution">
    <text evidence="13">The sequence shown here is derived from an EMBL/GenBank/DDBJ whole genome shotgun (WGS) entry which is preliminary data.</text>
</comment>
<dbReference type="CDD" id="cd16833">
    <property type="entry name" value="YfiH"/>
    <property type="match status" value="1"/>
</dbReference>
<evidence type="ECO:0000256" key="4">
    <source>
        <dbReference type="ARBA" id="ARBA00007353"/>
    </source>
</evidence>
<dbReference type="EMBL" id="MPTW01000006">
    <property type="protein sequence ID" value="OME69898.1"/>
    <property type="molecule type" value="Genomic_DNA"/>
</dbReference>
<dbReference type="SUPFAM" id="SSF64438">
    <property type="entry name" value="CNF1/YfiH-like putative cysteine hydrolases"/>
    <property type="match status" value="1"/>
</dbReference>
<keyword evidence="6" id="KW-0479">Metal-binding</keyword>
<comment type="function">
    <text evidence="3">Purine nucleoside enzyme that catalyzes the phosphorolysis of adenosine and inosine nucleosides, yielding D-ribose 1-phosphate and the respective free bases, adenine and hypoxanthine. Also catalyzes the phosphorolysis of S-methyl-5'-thioadenosine into adenine and S-methyl-5-thio-alpha-D-ribose 1-phosphate. Also has adenosine deaminase activity.</text>
</comment>
<dbReference type="OrthoDB" id="4279at2"/>
<dbReference type="RefSeq" id="WP_076284757.1">
    <property type="nucleotide sequence ID" value="NZ_MPTW01000006.1"/>
</dbReference>
<dbReference type="InterPro" id="IPR011324">
    <property type="entry name" value="Cytotoxic_necrot_fac-like_cat"/>
</dbReference>
<comment type="catalytic activity">
    <reaction evidence="9">
        <text>adenosine + H2O + H(+) = inosine + NH4(+)</text>
        <dbReference type="Rhea" id="RHEA:24408"/>
        <dbReference type="ChEBI" id="CHEBI:15377"/>
        <dbReference type="ChEBI" id="CHEBI:15378"/>
        <dbReference type="ChEBI" id="CHEBI:16335"/>
        <dbReference type="ChEBI" id="CHEBI:17596"/>
        <dbReference type="ChEBI" id="CHEBI:28938"/>
        <dbReference type="EC" id="3.5.4.4"/>
    </reaction>
    <physiologicalReaction direction="left-to-right" evidence="9">
        <dbReference type="Rhea" id="RHEA:24409"/>
    </physiologicalReaction>
</comment>
<evidence type="ECO:0000256" key="3">
    <source>
        <dbReference type="ARBA" id="ARBA00003215"/>
    </source>
</evidence>
<dbReference type="InterPro" id="IPR038371">
    <property type="entry name" value="Cu_polyphenol_OxRdtase_sf"/>
</dbReference>
<evidence type="ECO:0000256" key="5">
    <source>
        <dbReference type="ARBA" id="ARBA00022679"/>
    </source>
</evidence>
<evidence type="ECO:0000256" key="2">
    <source>
        <dbReference type="ARBA" id="ARBA00001947"/>
    </source>
</evidence>